<accession>A0ABV5BQ53</accession>
<evidence type="ECO:0000313" key="2">
    <source>
        <dbReference type="Proteomes" id="UP001580391"/>
    </source>
</evidence>
<gene>
    <name evidence="1" type="ORF">ACE5IX_12520</name>
</gene>
<evidence type="ECO:0000313" key="1">
    <source>
        <dbReference type="EMBL" id="MFB5737340.1"/>
    </source>
</evidence>
<proteinExistence type="predicted"/>
<comment type="caution">
    <text evidence="1">The sequence shown here is derived from an EMBL/GenBank/DDBJ whole genome shotgun (WGS) entry which is preliminary data.</text>
</comment>
<organism evidence="1 2">
    <name type="scientific">Leptospira wolffii</name>
    <dbReference type="NCBI Taxonomy" id="409998"/>
    <lineage>
        <taxon>Bacteria</taxon>
        <taxon>Pseudomonadati</taxon>
        <taxon>Spirochaetota</taxon>
        <taxon>Spirochaetia</taxon>
        <taxon>Leptospirales</taxon>
        <taxon>Leptospiraceae</taxon>
        <taxon>Leptospira</taxon>
    </lineage>
</organism>
<protein>
    <submittedName>
        <fullName evidence="1">Uncharacterized protein</fullName>
    </submittedName>
</protein>
<dbReference type="EMBL" id="JBHILJ010000006">
    <property type="protein sequence ID" value="MFB5737340.1"/>
    <property type="molecule type" value="Genomic_DNA"/>
</dbReference>
<reference evidence="1 2" key="1">
    <citation type="submission" date="2024-09" db="EMBL/GenBank/DDBJ databases">
        <title>Taxonomic and Genotyping Characterization of Leptospira Strains isolated from Multiple Sources in Colombia highlights the importance of intermediate species.</title>
        <authorList>
            <person name="Torres Higuera L."/>
            <person name="Rojas Tapias D."/>
            <person name="Jimenez Velasquez S."/>
            <person name="Renjifo Ibanez C."/>
        </authorList>
    </citation>
    <scope>NUCLEOTIDE SEQUENCE [LARGE SCALE GENOMIC DNA]</scope>
    <source>
        <strain evidence="1 2">Lep080</strain>
    </source>
</reference>
<dbReference type="RefSeq" id="WP_375517252.1">
    <property type="nucleotide sequence ID" value="NZ_JBHILI010000007.1"/>
</dbReference>
<keyword evidence="2" id="KW-1185">Reference proteome</keyword>
<name>A0ABV5BQ53_9LEPT</name>
<sequence length="99" mass="11564">MEELEMEYEASSALQCRVMTGEFGILERIEMEGFNTTLFAEKLIIASKVLASASYEHAIDIGLDRIKESEHWGERPEKESYIEEKLKEYFLDKIREPNE</sequence>
<dbReference type="Proteomes" id="UP001580391">
    <property type="component" value="Unassembled WGS sequence"/>
</dbReference>